<proteinExistence type="predicted"/>
<protein>
    <recommendedName>
        <fullName evidence="3">Lipoprotein</fullName>
    </recommendedName>
</protein>
<evidence type="ECO:0008006" key="3">
    <source>
        <dbReference type="Google" id="ProtNLM"/>
    </source>
</evidence>
<organism evidence="1 2">
    <name type="scientific">Staphylococcus simulans UMC-CNS-990</name>
    <dbReference type="NCBI Taxonomy" id="1405498"/>
    <lineage>
        <taxon>Bacteria</taxon>
        <taxon>Bacillati</taxon>
        <taxon>Bacillota</taxon>
        <taxon>Bacilli</taxon>
        <taxon>Bacillales</taxon>
        <taxon>Staphylococcaceae</taxon>
        <taxon>Staphylococcus</taxon>
    </lineage>
</organism>
<reference evidence="1 2" key="1">
    <citation type="journal article" date="2013" name="Genome Announc.">
        <title>Draft Genome Sequence of Staphylococcus simulans UMC-CNS-990, Isolated from a Case of Chronic Bovine Mastitis.</title>
        <authorList>
            <person name="Calcutt M.J."/>
            <person name="Foecking M.F."/>
            <person name="Hsieh H.Y."/>
            <person name="Perry J."/>
            <person name="Stewart G.C."/>
            <person name="Middleton J.R."/>
        </authorList>
    </citation>
    <scope>NUCLEOTIDE SEQUENCE [LARGE SCALE GENOMIC DNA]</scope>
    <source>
        <strain evidence="1 2">UMC-CNS-990</strain>
    </source>
</reference>
<dbReference type="PROSITE" id="PS51257">
    <property type="entry name" value="PROKAR_LIPOPROTEIN"/>
    <property type="match status" value="1"/>
</dbReference>
<gene>
    <name evidence="1" type="ORF">SSIM_07605</name>
</gene>
<evidence type="ECO:0000313" key="1">
    <source>
        <dbReference type="EMBL" id="ERS93140.1"/>
    </source>
</evidence>
<dbReference type="RefSeq" id="WP_023015653.1">
    <property type="nucleotide sequence ID" value="NZ_AXDY01000006.1"/>
</dbReference>
<name>A0ABN0PBS6_STASI</name>
<dbReference type="EMBL" id="AXDY01000006">
    <property type="protein sequence ID" value="ERS93140.1"/>
    <property type="molecule type" value="Genomic_DNA"/>
</dbReference>
<sequence>MKKFLGFIVIAIFILSACSKNYEVKDVTKGFNDDGLTVNEEREMTKDDYGMAPMKADKAVIFGVEKGEDGNYKNARLMKFKNKDDLDQTKKYYDDLGKETAMFYSHTYKSDDDKFLIQMNGDIDDKTFEKYKKSMENTLK</sequence>
<accession>A0ABN0PBS6</accession>
<keyword evidence="2" id="KW-1185">Reference proteome</keyword>
<comment type="caution">
    <text evidence="1">The sequence shown here is derived from an EMBL/GenBank/DDBJ whole genome shotgun (WGS) entry which is preliminary data.</text>
</comment>
<dbReference type="Proteomes" id="UP000017131">
    <property type="component" value="Unassembled WGS sequence"/>
</dbReference>
<evidence type="ECO:0000313" key="2">
    <source>
        <dbReference type="Proteomes" id="UP000017131"/>
    </source>
</evidence>